<evidence type="ECO:0000313" key="1">
    <source>
        <dbReference type="EMBL" id="JAH44816.1"/>
    </source>
</evidence>
<proteinExistence type="predicted"/>
<dbReference type="AlphaFoldDB" id="A0A0E9SU53"/>
<name>A0A0E9SU53_ANGAN</name>
<organism evidence="1">
    <name type="scientific">Anguilla anguilla</name>
    <name type="common">European freshwater eel</name>
    <name type="synonym">Muraena anguilla</name>
    <dbReference type="NCBI Taxonomy" id="7936"/>
    <lineage>
        <taxon>Eukaryota</taxon>
        <taxon>Metazoa</taxon>
        <taxon>Chordata</taxon>
        <taxon>Craniata</taxon>
        <taxon>Vertebrata</taxon>
        <taxon>Euteleostomi</taxon>
        <taxon>Actinopterygii</taxon>
        <taxon>Neopterygii</taxon>
        <taxon>Teleostei</taxon>
        <taxon>Anguilliformes</taxon>
        <taxon>Anguillidae</taxon>
        <taxon>Anguilla</taxon>
    </lineage>
</organism>
<protein>
    <submittedName>
        <fullName evidence="1">Uncharacterized protein</fullName>
    </submittedName>
</protein>
<sequence length="23" mass="2413">MCSMWLQCITQACATCAVPAPAL</sequence>
<reference evidence="1" key="2">
    <citation type="journal article" date="2015" name="Fish Shellfish Immunol.">
        <title>Early steps in the European eel (Anguilla anguilla)-Vibrio vulnificus interaction in the gills: Role of the RtxA13 toxin.</title>
        <authorList>
            <person name="Callol A."/>
            <person name="Pajuelo D."/>
            <person name="Ebbesson L."/>
            <person name="Teles M."/>
            <person name="MacKenzie S."/>
            <person name="Amaro C."/>
        </authorList>
    </citation>
    <scope>NUCLEOTIDE SEQUENCE</scope>
</reference>
<dbReference type="EMBL" id="GBXM01063761">
    <property type="protein sequence ID" value="JAH44816.1"/>
    <property type="molecule type" value="Transcribed_RNA"/>
</dbReference>
<reference evidence="1" key="1">
    <citation type="submission" date="2014-11" db="EMBL/GenBank/DDBJ databases">
        <authorList>
            <person name="Amaro Gonzalez C."/>
        </authorList>
    </citation>
    <scope>NUCLEOTIDE SEQUENCE</scope>
</reference>
<accession>A0A0E9SU53</accession>